<accession>X6N532</accession>
<feature type="region of interest" description="Disordered" evidence="1">
    <location>
        <begin position="1"/>
        <end position="229"/>
    </location>
</feature>
<feature type="compositionally biased region" description="Low complexity" evidence="1">
    <location>
        <begin position="40"/>
        <end position="50"/>
    </location>
</feature>
<evidence type="ECO:0000256" key="1">
    <source>
        <dbReference type="SAM" id="MobiDB-lite"/>
    </source>
</evidence>
<dbReference type="Proteomes" id="UP000023152">
    <property type="component" value="Unassembled WGS sequence"/>
</dbReference>
<feature type="compositionally biased region" description="Basic and acidic residues" evidence="1">
    <location>
        <begin position="183"/>
        <end position="193"/>
    </location>
</feature>
<organism evidence="2 3">
    <name type="scientific">Reticulomyxa filosa</name>
    <dbReference type="NCBI Taxonomy" id="46433"/>
    <lineage>
        <taxon>Eukaryota</taxon>
        <taxon>Sar</taxon>
        <taxon>Rhizaria</taxon>
        <taxon>Retaria</taxon>
        <taxon>Foraminifera</taxon>
        <taxon>Monothalamids</taxon>
        <taxon>Reticulomyxidae</taxon>
        <taxon>Reticulomyxa</taxon>
    </lineage>
</organism>
<evidence type="ECO:0000313" key="2">
    <source>
        <dbReference type="EMBL" id="ETO21151.1"/>
    </source>
</evidence>
<gene>
    <name evidence="2" type="ORF">RFI_16053</name>
</gene>
<evidence type="ECO:0000313" key="3">
    <source>
        <dbReference type="Proteomes" id="UP000023152"/>
    </source>
</evidence>
<feature type="compositionally biased region" description="Polar residues" evidence="1">
    <location>
        <begin position="69"/>
        <end position="80"/>
    </location>
</feature>
<name>X6N532_RETFI</name>
<feature type="non-terminal residue" evidence="2">
    <location>
        <position position="1"/>
    </location>
</feature>
<sequence length="345" mass="37979">KEEQKPMTKPPENNPAATMMQLSGNLDNRPRPQVDSANATSPSSPSTSTTDGETNDSVHDLDPSAFQLPVTTAQTPSSSHIRNDGGGGSGGGPRNSNTKPAPRHSHSQSYSHLPHINSRLSSSSTASSSSIPGSVTTGKTSRRKADSNDGNTNKGQQHNGRSVYATGSLARGHNNTNFADHTNGNEHNYDHANETNNANDNDSDFVKRPERPNRNSKTTIGINANINHDDNDINNSVNINNINNINNISNINNINNNNNGITNSITKDINTSYGNQLSVKDDNPKRRQSILVRFHNKEKMAIDILGKKSLQFWDDVRLHYQTERLKTLEKRFVLRMNLKRTNTLW</sequence>
<feature type="compositionally biased region" description="Gly residues" evidence="1">
    <location>
        <begin position="84"/>
        <end position="93"/>
    </location>
</feature>
<feature type="compositionally biased region" description="Polar residues" evidence="1">
    <location>
        <begin position="173"/>
        <end position="182"/>
    </location>
</feature>
<comment type="caution">
    <text evidence="2">The sequence shown here is derived from an EMBL/GenBank/DDBJ whole genome shotgun (WGS) entry which is preliminary data.</text>
</comment>
<feature type="compositionally biased region" description="Basic and acidic residues" evidence="1">
    <location>
        <begin position="204"/>
        <end position="213"/>
    </location>
</feature>
<feature type="compositionally biased region" description="Polar residues" evidence="1">
    <location>
        <begin position="148"/>
        <end position="160"/>
    </location>
</feature>
<reference evidence="2 3" key="1">
    <citation type="journal article" date="2013" name="Curr. Biol.">
        <title>The Genome of the Foraminiferan Reticulomyxa filosa.</title>
        <authorList>
            <person name="Glockner G."/>
            <person name="Hulsmann N."/>
            <person name="Schleicher M."/>
            <person name="Noegel A.A."/>
            <person name="Eichinger L."/>
            <person name="Gallinger C."/>
            <person name="Pawlowski J."/>
            <person name="Sierra R."/>
            <person name="Euteneuer U."/>
            <person name="Pillet L."/>
            <person name="Moustafa A."/>
            <person name="Platzer M."/>
            <person name="Groth M."/>
            <person name="Szafranski K."/>
            <person name="Schliwa M."/>
        </authorList>
    </citation>
    <scope>NUCLEOTIDE SEQUENCE [LARGE SCALE GENOMIC DNA]</scope>
</reference>
<keyword evidence="3" id="KW-1185">Reference proteome</keyword>
<proteinExistence type="predicted"/>
<dbReference type="EMBL" id="ASPP01011895">
    <property type="protein sequence ID" value="ETO21151.1"/>
    <property type="molecule type" value="Genomic_DNA"/>
</dbReference>
<protein>
    <submittedName>
        <fullName evidence="2">Uncharacterized protein</fullName>
    </submittedName>
</protein>
<dbReference type="AlphaFoldDB" id="X6N532"/>
<feature type="compositionally biased region" description="Low complexity" evidence="1">
    <location>
        <begin position="118"/>
        <end position="134"/>
    </location>
</feature>